<dbReference type="Proteomes" id="UP000255231">
    <property type="component" value="Unassembled WGS sequence"/>
</dbReference>
<dbReference type="EMBL" id="UFVS01000001">
    <property type="protein sequence ID" value="SUX43502.1"/>
    <property type="molecule type" value="Genomic_DNA"/>
</dbReference>
<dbReference type="KEGG" id="cil:EG358_07230"/>
<dbReference type="EMBL" id="FTMF01000015">
    <property type="protein sequence ID" value="SIR24399.1"/>
    <property type="molecule type" value="Genomic_DNA"/>
</dbReference>
<evidence type="ECO:0000259" key="1">
    <source>
        <dbReference type="SMART" id="SM00470"/>
    </source>
</evidence>
<organism evidence="3 5">
    <name type="scientific">Chryseobacterium indoltheticum</name>
    <dbReference type="NCBI Taxonomy" id="254"/>
    <lineage>
        <taxon>Bacteria</taxon>
        <taxon>Pseudomonadati</taxon>
        <taxon>Bacteroidota</taxon>
        <taxon>Flavobacteriia</taxon>
        <taxon>Flavobacteriales</taxon>
        <taxon>Weeksellaceae</taxon>
        <taxon>Chryseobacterium group</taxon>
        <taxon>Chryseobacterium</taxon>
    </lineage>
</organism>
<gene>
    <name evidence="3" type="ORF">NCTC13560_02054</name>
    <name evidence="2" type="ORF">SAMN05421682_11597</name>
</gene>
<sequence length="170" mass="19581">MNSKKVKISEVKINPNNPRLIKDDKFKNLVKSIQDFPQMLEIRPIVVNGDMIVLGGNMRLKACQEAGLKEVPIIIADNLTEEQQKEFLIKDNVSGGEWDWEELANSWDADLLEEWGLDLKFPTEPIDEEQPEEQTYIPVFRFEVTCTTEAQKNKLMAELLTQGYSCTEDY</sequence>
<reference evidence="2 4" key="1">
    <citation type="submission" date="2017-01" db="EMBL/GenBank/DDBJ databases">
        <authorList>
            <person name="Varghese N."/>
            <person name="Submissions S."/>
        </authorList>
    </citation>
    <scope>NUCLEOTIDE SEQUENCE [LARGE SCALE GENOMIC DNA]</scope>
    <source>
        <strain evidence="2 4">ATCC 27950</strain>
    </source>
</reference>
<evidence type="ECO:0000313" key="2">
    <source>
        <dbReference type="EMBL" id="SIR24399.1"/>
    </source>
</evidence>
<name>A0A381FBS7_9FLAO</name>
<accession>A0A381FBS7</accession>
<dbReference type="SUPFAM" id="SSF110849">
    <property type="entry name" value="ParB/Sulfiredoxin"/>
    <property type="match status" value="1"/>
</dbReference>
<dbReference type="Pfam" id="PF02195">
    <property type="entry name" value="ParB_N"/>
    <property type="match status" value="1"/>
</dbReference>
<dbReference type="OrthoDB" id="1273118at2"/>
<evidence type="ECO:0000313" key="3">
    <source>
        <dbReference type="EMBL" id="SUX43502.1"/>
    </source>
</evidence>
<reference evidence="3 5" key="2">
    <citation type="submission" date="2018-06" db="EMBL/GenBank/DDBJ databases">
        <authorList>
            <consortium name="Pathogen Informatics"/>
            <person name="Doyle S."/>
        </authorList>
    </citation>
    <scope>NUCLEOTIDE SEQUENCE [LARGE SCALE GENOMIC DNA]</scope>
    <source>
        <strain evidence="3 5">NCTC13560</strain>
    </source>
</reference>
<keyword evidence="4" id="KW-1185">Reference proteome</keyword>
<dbReference type="RefSeq" id="WP_076562352.1">
    <property type="nucleotide sequence ID" value="NZ_CP033929.1"/>
</dbReference>
<evidence type="ECO:0000313" key="5">
    <source>
        <dbReference type="Proteomes" id="UP000255231"/>
    </source>
</evidence>
<dbReference type="Gene3D" id="3.90.1530.10">
    <property type="entry name" value="Conserved hypothetical protein from pyrococcus furiosus pfu- 392566-001, ParB domain"/>
    <property type="match status" value="1"/>
</dbReference>
<feature type="domain" description="ParB-like N-terminal" evidence="1">
    <location>
        <begin position="4"/>
        <end position="93"/>
    </location>
</feature>
<dbReference type="InterPro" id="IPR003115">
    <property type="entry name" value="ParB_N"/>
</dbReference>
<dbReference type="AlphaFoldDB" id="A0A381FBS7"/>
<dbReference type="GeneID" id="303673486"/>
<evidence type="ECO:0000313" key="4">
    <source>
        <dbReference type="Proteomes" id="UP000185725"/>
    </source>
</evidence>
<dbReference type="Proteomes" id="UP000185725">
    <property type="component" value="Unassembled WGS sequence"/>
</dbReference>
<protein>
    <submittedName>
        <fullName evidence="2">ParB-like nuclease domain-containing protein</fullName>
    </submittedName>
    <submittedName>
        <fullName evidence="3">ParB/RepB/Spo0J family partition protein</fullName>
    </submittedName>
</protein>
<dbReference type="InterPro" id="IPR036086">
    <property type="entry name" value="ParB/Sulfiredoxin_sf"/>
</dbReference>
<proteinExistence type="predicted"/>
<dbReference type="SMART" id="SM00470">
    <property type="entry name" value="ParB"/>
    <property type="match status" value="1"/>
</dbReference>